<evidence type="ECO:0008006" key="2">
    <source>
        <dbReference type="Google" id="ProtNLM"/>
    </source>
</evidence>
<name>A0AAU8F0I7_9BACI</name>
<evidence type="ECO:0000313" key="1">
    <source>
        <dbReference type="EMBL" id="XCH18012.1"/>
    </source>
</evidence>
<accession>A0AAU8F0I7</accession>
<proteinExistence type="predicted"/>
<gene>
    <name evidence="1" type="ORF">QEP67_21450</name>
</gene>
<dbReference type="RefSeq" id="WP_353706422.1">
    <property type="nucleotide sequence ID" value="NZ_CP123058.1"/>
</dbReference>
<sequence>MIKIKRSRVQEPSVLINDNLNSQGGRAPVINHVEIEEKNLKDFDFTIYSCNEVKRALKELFHGKCAYCESVFIKNASGHIEHWRPQKR</sequence>
<organism evidence="1">
    <name type="scientific">Bacillus cereus group sp. MS39</name>
    <dbReference type="NCBI Taxonomy" id="3041344"/>
    <lineage>
        <taxon>Bacteria</taxon>
        <taxon>Bacillati</taxon>
        <taxon>Bacillota</taxon>
        <taxon>Bacilli</taxon>
        <taxon>Bacillales</taxon>
        <taxon>Bacillaceae</taxon>
        <taxon>Bacillus</taxon>
        <taxon>Bacillus cereus group</taxon>
    </lineage>
</organism>
<reference evidence="1" key="1">
    <citation type="submission" date="2023-04" db="EMBL/GenBank/DDBJ databases">
        <title>Bacillus cereus group whole genome sequencing.</title>
        <authorList>
            <person name="Kang M."/>
            <person name="Kim H.J."/>
        </authorList>
    </citation>
    <scope>NUCLEOTIDE SEQUENCE</scope>
    <source>
        <strain evidence="1">MS39</strain>
    </source>
</reference>
<protein>
    <recommendedName>
        <fullName evidence="2">C2H2-type domain-containing protein</fullName>
    </recommendedName>
</protein>
<dbReference type="EMBL" id="CP123058">
    <property type="protein sequence ID" value="XCH18012.1"/>
    <property type="molecule type" value="Genomic_DNA"/>
</dbReference>
<dbReference type="AlphaFoldDB" id="A0AAU8F0I7"/>